<gene>
    <name evidence="2" type="ORF">METZ01_LOCUS474006</name>
</gene>
<name>A0A383BML0_9ZZZZ</name>
<accession>A0A383BML0</accession>
<dbReference type="AlphaFoldDB" id="A0A383BML0"/>
<evidence type="ECO:0000256" key="1">
    <source>
        <dbReference type="SAM" id="MobiDB-lite"/>
    </source>
</evidence>
<sequence>MTVFVFWFSEINVLGNQEFNLFGYLSNHKRGSPKLLQVSLGICPQPRTTKKAPSNYIRRQNPLPATNKNIERGK</sequence>
<feature type="non-terminal residue" evidence="2">
    <location>
        <position position="74"/>
    </location>
</feature>
<dbReference type="EMBL" id="UINC01201697">
    <property type="protein sequence ID" value="SVE21152.1"/>
    <property type="molecule type" value="Genomic_DNA"/>
</dbReference>
<evidence type="ECO:0000313" key="2">
    <source>
        <dbReference type="EMBL" id="SVE21152.1"/>
    </source>
</evidence>
<proteinExistence type="predicted"/>
<protein>
    <submittedName>
        <fullName evidence="2">Uncharacterized protein</fullName>
    </submittedName>
</protein>
<feature type="region of interest" description="Disordered" evidence="1">
    <location>
        <begin position="49"/>
        <end position="74"/>
    </location>
</feature>
<reference evidence="2" key="1">
    <citation type="submission" date="2018-05" db="EMBL/GenBank/DDBJ databases">
        <authorList>
            <person name="Lanie J.A."/>
            <person name="Ng W.-L."/>
            <person name="Kazmierczak K.M."/>
            <person name="Andrzejewski T.M."/>
            <person name="Davidsen T.M."/>
            <person name="Wayne K.J."/>
            <person name="Tettelin H."/>
            <person name="Glass J.I."/>
            <person name="Rusch D."/>
            <person name="Podicherti R."/>
            <person name="Tsui H.-C.T."/>
            <person name="Winkler M.E."/>
        </authorList>
    </citation>
    <scope>NUCLEOTIDE SEQUENCE</scope>
</reference>
<organism evidence="2">
    <name type="scientific">marine metagenome</name>
    <dbReference type="NCBI Taxonomy" id="408172"/>
    <lineage>
        <taxon>unclassified sequences</taxon>
        <taxon>metagenomes</taxon>
        <taxon>ecological metagenomes</taxon>
    </lineage>
</organism>